<dbReference type="SMART" id="SM00342">
    <property type="entry name" value="HTH_ARAC"/>
    <property type="match status" value="1"/>
</dbReference>
<dbReference type="Gene3D" id="1.10.10.60">
    <property type="entry name" value="Homeodomain-like"/>
    <property type="match status" value="1"/>
</dbReference>
<dbReference type="PANTHER" id="PTHR43280:SF28">
    <property type="entry name" value="HTH-TYPE TRANSCRIPTIONAL ACTIVATOR RHAS"/>
    <property type="match status" value="1"/>
</dbReference>
<dbReference type="RefSeq" id="WP_256312325.1">
    <property type="nucleotide sequence ID" value="NZ_JANGAC010000014.1"/>
</dbReference>
<dbReference type="Pfam" id="PF12833">
    <property type="entry name" value="HTH_18"/>
    <property type="match status" value="1"/>
</dbReference>
<keyword evidence="2" id="KW-0238">DNA-binding</keyword>
<evidence type="ECO:0000256" key="2">
    <source>
        <dbReference type="ARBA" id="ARBA00023125"/>
    </source>
</evidence>
<keyword evidence="3" id="KW-0804">Transcription</keyword>
<evidence type="ECO:0000259" key="4">
    <source>
        <dbReference type="PROSITE" id="PS01124"/>
    </source>
</evidence>
<dbReference type="Proteomes" id="UP001524478">
    <property type="component" value="Unassembled WGS sequence"/>
</dbReference>
<evidence type="ECO:0000256" key="1">
    <source>
        <dbReference type="ARBA" id="ARBA00023015"/>
    </source>
</evidence>
<keyword evidence="1" id="KW-0805">Transcription regulation</keyword>
<dbReference type="SUPFAM" id="SSF46689">
    <property type="entry name" value="Homeodomain-like"/>
    <property type="match status" value="2"/>
</dbReference>
<sequence length="266" mass="30932">MVINKLSSIKILNNQLILFHSDDHIAFVTDKVDTSYHSHNYIQITIGLEQDFYITTEEDSFYTKGIILDSNIDHKLHGYNEWQLYLLINPESIFGESIKRKFLHEKEVYLVGEEEINDIVKLDIQSTSEKSGLIEYNEFIKKFREILGLSNFYLDHTIDSRIQEILTYIETYPLDRLSVKELSNVIFLSESRLSHLFKEEIGISLTSYILHKKVERAFYLILNGMSITDAAIEAGFSSSSHFTNSVRDKLGMSPRIIIKNSRYMQV</sequence>
<accession>A0ABT1SDS8</accession>
<dbReference type="PANTHER" id="PTHR43280">
    <property type="entry name" value="ARAC-FAMILY TRANSCRIPTIONAL REGULATOR"/>
    <property type="match status" value="1"/>
</dbReference>
<evidence type="ECO:0000256" key="3">
    <source>
        <dbReference type="ARBA" id="ARBA00023163"/>
    </source>
</evidence>
<dbReference type="InterPro" id="IPR018060">
    <property type="entry name" value="HTH_AraC"/>
</dbReference>
<protein>
    <submittedName>
        <fullName evidence="5">AraC family transcriptional regulator</fullName>
    </submittedName>
</protein>
<name>A0ABT1SDS8_9FIRM</name>
<dbReference type="PROSITE" id="PS01124">
    <property type="entry name" value="HTH_ARAC_FAMILY_2"/>
    <property type="match status" value="1"/>
</dbReference>
<comment type="caution">
    <text evidence="5">The sequence shown here is derived from an EMBL/GenBank/DDBJ whole genome shotgun (WGS) entry which is preliminary data.</text>
</comment>
<dbReference type="InterPro" id="IPR009057">
    <property type="entry name" value="Homeodomain-like_sf"/>
</dbReference>
<organism evidence="5 6">
    <name type="scientific">Tissierella carlieri</name>
    <dbReference type="NCBI Taxonomy" id="689904"/>
    <lineage>
        <taxon>Bacteria</taxon>
        <taxon>Bacillati</taxon>
        <taxon>Bacillota</taxon>
        <taxon>Tissierellia</taxon>
        <taxon>Tissierellales</taxon>
        <taxon>Tissierellaceae</taxon>
        <taxon>Tissierella</taxon>
    </lineage>
</organism>
<keyword evidence="6" id="KW-1185">Reference proteome</keyword>
<evidence type="ECO:0000313" key="6">
    <source>
        <dbReference type="Proteomes" id="UP001524478"/>
    </source>
</evidence>
<reference evidence="5 6" key="1">
    <citation type="submission" date="2022-06" db="EMBL/GenBank/DDBJ databases">
        <title>Isolation of gut microbiota from human fecal samples.</title>
        <authorList>
            <person name="Pamer E.G."/>
            <person name="Barat B."/>
            <person name="Waligurski E."/>
            <person name="Medina S."/>
            <person name="Paddock L."/>
            <person name="Mostad J."/>
        </authorList>
    </citation>
    <scope>NUCLEOTIDE SEQUENCE [LARGE SCALE GENOMIC DNA]</scope>
    <source>
        <strain evidence="5 6">DFI.7.95</strain>
    </source>
</reference>
<evidence type="ECO:0000313" key="5">
    <source>
        <dbReference type="EMBL" id="MCQ4924639.1"/>
    </source>
</evidence>
<proteinExistence type="predicted"/>
<gene>
    <name evidence="5" type="ORF">NE686_16165</name>
</gene>
<dbReference type="EMBL" id="JANGAC010000014">
    <property type="protein sequence ID" value="MCQ4924639.1"/>
    <property type="molecule type" value="Genomic_DNA"/>
</dbReference>
<feature type="domain" description="HTH araC/xylS-type" evidence="4">
    <location>
        <begin position="163"/>
        <end position="260"/>
    </location>
</feature>